<name>A0A803PK91_CANSA</name>
<dbReference type="GO" id="GO:0004523">
    <property type="term" value="F:RNA-DNA hybrid ribonuclease activity"/>
    <property type="evidence" value="ECO:0007669"/>
    <property type="project" value="InterPro"/>
</dbReference>
<dbReference type="Pfam" id="PF13456">
    <property type="entry name" value="RVT_3"/>
    <property type="match status" value="1"/>
</dbReference>
<dbReference type="EMBL" id="UZAU01000500">
    <property type="status" value="NOT_ANNOTATED_CDS"/>
    <property type="molecule type" value="Genomic_DNA"/>
</dbReference>
<evidence type="ECO:0000313" key="3">
    <source>
        <dbReference type="EnsemblPlants" id="cds.evm.model.05.1160"/>
    </source>
</evidence>
<accession>A0A803PK91</accession>
<sequence>MVLQIPIDPNPVDSLIWGFHQSGIITINSAYHLASAAANVTSPSSSDPNPFKIWWKTLWTLPIPPKIKHFTWKAFNHNLPCALNLFHKKVLNEPFCHFCGGDPESVTHVLIDCTRARRVWKHSKFKNFHNDHRRVYIKEFYLQGIHLIPKEDLPLFQPINEFSSQSSVKCIIQEDTRALSVAAALDHDNCVTGLGFVFKIGLHRVVTSTKIHKPGASTPIFAESQAHLDGIAWCLSSQLKLEFMFTDCLNLVSKVNGHWKDQSTLSSLVLKIRHSFSNFPDASLKYFPRQFNANAHSLAKCCSEED</sequence>
<dbReference type="AlphaFoldDB" id="A0A803PK91"/>
<evidence type="ECO:0000313" key="4">
    <source>
        <dbReference type="Proteomes" id="UP000596661"/>
    </source>
</evidence>
<reference evidence="3" key="1">
    <citation type="submission" date="2018-11" db="EMBL/GenBank/DDBJ databases">
        <authorList>
            <person name="Grassa J C."/>
        </authorList>
    </citation>
    <scope>NUCLEOTIDE SEQUENCE [LARGE SCALE GENOMIC DNA]</scope>
</reference>
<dbReference type="InterPro" id="IPR044730">
    <property type="entry name" value="RNase_H-like_dom_plant"/>
</dbReference>
<evidence type="ECO:0008006" key="5">
    <source>
        <dbReference type="Google" id="ProtNLM"/>
    </source>
</evidence>
<dbReference type="GO" id="GO:0003676">
    <property type="term" value="F:nucleic acid binding"/>
    <property type="evidence" value="ECO:0007669"/>
    <property type="project" value="InterPro"/>
</dbReference>
<organism evidence="3 4">
    <name type="scientific">Cannabis sativa</name>
    <name type="common">Hemp</name>
    <name type="synonym">Marijuana</name>
    <dbReference type="NCBI Taxonomy" id="3483"/>
    <lineage>
        <taxon>Eukaryota</taxon>
        <taxon>Viridiplantae</taxon>
        <taxon>Streptophyta</taxon>
        <taxon>Embryophyta</taxon>
        <taxon>Tracheophyta</taxon>
        <taxon>Spermatophyta</taxon>
        <taxon>Magnoliopsida</taxon>
        <taxon>eudicotyledons</taxon>
        <taxon>Gunneridae</taxon>
        <taxon>Pentapetalae</taxon>
        <taxon>rosids</taxon>
        <taxon>fabids</taxon>
        <taxon>Rosales</taxon>
        <taxon>Cannabaceae</taxon>
        <taxon>Cannabis</taxon>
    </lineage>
</organism>
<keyword evidence="4" id="KW-1185">Reference proteome</keyword>
<dbReference type="InterPro" id="IPR036397">
    <property type="entry name" value="RNaseH_sf"/>
</dbReference>
<dbReference type="Proteomes" id="UP000596661">
    <property type="component" value="Chromosome 5"/>
</dbReference>
<proteinExistence type="predicted"/>
<protein>
    <recommendedName>
        <fullName evidence="5">Reverse transcriptase zinc-binding domain-containing protein</fullName>
    </recommendedName>
</protein>
<evidence type="ECO:0000259" key="1">
    <source>
        <dbReference type="Pfam" id="PF13456"/>
    </source>
</evidence>
<dbReference type="Gene3D" id="3.30.420.10">
    <property type="entry name" value="Ribonuclease H-like superfamily/Ribonuclease H"/>
    <property type="match status" value="1"/>
</dbReference>
<feature type="domain" description="Reverse transcriptase zinc-binding" evidence="2">
    <location>
        <begin position="46"/>
        <end position="120"/>
    </location>
</feature>
<reference evidence="3" key="2">
    <citation type="submission" date="2021-03" db="UniProtKB">
        <authorList>
            <consortium name="EnsemblPlants"/>
        </authorList>
    </citation>
    <scope>IDENTIFICATION</scope>
</reference>
<evidence type="ECO:0000259" key="2">
    <source>
        <dbReference type="Pfam" id="PF13966"/>
    </source>
</evidence>
<feature type="domain" description="RNase H type-1" evidence="1">
    <location>
        <begin position="186"/>
        <end position="302"/>
    </location>
</feature>
<dbReference type="InterPro" id="IPR002156">
    <property type="entry name" value="RNaseH_domain"/>
</dbReference>
<dbReference type="EnsemblPlants" id="evm.model.05.1160">
    <property type="protein sequence ID" value="cds.evm.model.05.1160"/>
    <property type="gene ID" value="evm.TU.05.1160"/>
</dbReference>
<dbReference type="InterPro" id="IPR026960">
    <property type="entry name" value="RVT-Znf"/>
</dbReference>
<dbReference type="Pfam" id="PF13966">
    <property type="entry name" value="zf-RVT"/>
    <property type="match status" value="1"/>
</dbReference>
<dbReference type="Gramene" id="evm.model.05.1160">
    <property type="protein sequence ID" value="cds.evm.model.05.1160"/>
    <property type="gene ID" value="evm.TU.05.1160"/>
</dbReference>
<dbReference type="CDD" id="cd06222">
    <property type="entry name" value="RNase_H_like"/>
    <property type="match status" value="1"/>
</dbReference>